<feature type="domain" description="GRF-type" evidence="14">
    <location>
        <begin position="461"/>
        <end position="505"/>
    </location>
</feature>
<comment type="caution">
    <text evidence="15">The sequence shown here is derived from an EMBL/GenBank/DDBJ whole genome shotgun (WGS) entry which is preliminary data.</text>
</comment>
<comment type="similarity">
    <text evidence="2">Belongs to the DNA repair enzymes AP/ExoA family.</text>
</comment>
<dbReference type="Proteomes" id="UP000054886">
    <property type="component" value="Unassembled WGS sequence"/>
</dbReference>
<dbReference type="GO" id="GO:0005634">
    <property type="term" value="C:nucleus"/>
    <property type="evidence" value="ECO:0007669"/>
    <property type="project" value="TreeGrafter"/>
</dbReference>
<evidence type="ECO:0000256" key="11">
    <source>
        <dbReference type="PIRSR" id="PIRSR604808-2"/>
    </source>
</evidence>
<feature type="binding site" evidence="11">
    <location>
        <position position="351"/>
    </location>
    <ligand>
        <name>Mg(2+)</name>
        <dbReference type="ChEBI" id="CHEBI:18420"/>
        <label>1</label>
    </ligand>
</feature>
<dbReference type="VEuPathDB" id="FungiDB:CAGL0J04356g"/>
<dbReference type="EMBL" id="LLZZ01000043">
    <property type="protein sequence ID" value="KTB11038.1"/>
    <property type="molecule type" value="Genomic_DNA"/>
</dbReference>
<keyword evidence="5 13" id="KW-0863">Zinc-finger</keyword>
<dbReference type="GO" id="GO:0003677">
    <property type="term" value="F:DNA binding"/>
    <property type="evidence" value="ECO:0007669"/>
    <property type="project" value="InterPro"/>
</dbReference>
<gene>
    <name evidence="16" type="ORF">AO440_002952</name>
    <name evidence="15" type="ORF">AO440_005329</name>
</gene>
<dbReference type="PANTHER" id="PTHR22748:SF4">
    <property type="entry name" value="DNA-(APURINIC OR APYRIMIDINIC SITE) ENDONUCLEASE 2"/>
    <property type="match status" value="1"/>
</dbReference>
<evidence type="ECO:0000256" key="6">
    <source>
        <dbReference type="ARBA" id="ARBA00022801"/>
    </source>
</evidence>
<evidence type="ECO:0000313" key="16">
    <source>
        <dbReference type="EMBL" id="KTB11038.1"/>
    </source>
</evidence>
<feature type="site" description="Transition state stabilizer" evidence="12">
    <location>
        <position position="221"/>
    </location>
</feature>
<dbReference type="OMA" id="YTVWNTL"/>
<feature type="active site" description="Proton donor/acceptor" evidence="10">
    <location>
        <position position="219"/>
    </location>
</feature>
<evidence type="ECO:0000259" key="14">
    <source>
        <dbReference type="PROSITE" id="PS51999"/>
    </source>
</evidence>
<dbReference type="EMBL" id="LLZZ01000162">
    <property type="protein sequence ID" value="KTA97275.1"/>
    <property type="molecule type" value="Genomic_DNA"/>
</dbReference>
<keyword evidence="4 11" id="KW-0479">Metal-binding</keyword>
<feature type="active site" evidence="10">
    <location>
        <position position="178"/>
    </location>
</feature>
<dbReference type="Gene3D" id="3.60.10.10">
    <property type="entry name" value="Endonuclease/exonuclease/phosphatase"/>
    <property type="match status" value="1"/>
</dbReference>
<dbReference type="GO" id="GO:0008081">
    <property type="term" value="F:phosphoric diester hydrolase activity"/>
    <property type="evidence" value="ECO:0007669"/>
    <property type="project" value="EnsemblFungi"/>
</dbReference>
<evidence type="ECO:0000256" key="2">
    <source>
        <dbReference type="ARBA" id="ARBA00007092"/>
    </source>
</evidence>
<protein>
    <recommendedName>
        <fullName evidence="3">DNA-(apurinic or apyrimidinic site) endonuclease 2</fullName>
    </recommendedName>
</protein>
<feature type="binding site" evidence="11">
    <location>
        <position position="350"/>
    </location>
    <ligand>
        <name>Mg(2+)</name>
        <dbReference type="ChEBI" id="CHEBI:18420"/>
        <label>1</label>
    </ligand>
</feature>
<comment type="cofactor">
    <cofactor evidence="1">
        <name>Mn(2+)</name>
        <dbReference type="ChEBI" id="CHEBI:29035"/>
    </cofactor>
</comment>
<name>A0A0W0D2H7_CANGB</name>
<sequence length="505" mass="57268">MGAIDPLLPDNIRFVTFNVNGVRTFFHYAPFSEMRQSLRSVFDWFESDVITFQELKTEPLSLNKWGKVDGFYSFISIPQKRKGYSGVGCWVRIPPRDSPKYNALQVLRAEEGITGYLEVKNGKQSVSYRDDSEIGIGGYIPDDSLPDHISTSDALQLDSEGRCVIVELKCGIVVISVYCPANSTCTDEGEVFRMRYLKLLFARIRNLQMMGKMVVLMGDLNICRDLIDHAVSLEEYHISIGNESTGTQIDEEYRDFAIKFIVNPEVPHRLLLNQILDDSMVPNTDNEFCLIDTTRKVQGRDRLKMYTVWNTLKNTRPSNFGSRIDFILVSKDLGNNIEKADILPDINGSDHCPVFCDINLNNLTLTSNISVEEKIPKFEARYRYNMTNRNIFDMFAKKSGKSSSSIGNKLKSEPIKDKVSKPIHKRSAEAITDKMGTTPNQTPKDKIALFFQGSFGPPPLCKHKQHAILKTSKTSNNPGKKFWTCSKPRGHQNDENSSCGFFEWA</sequence>
<feature type="site" description="Important for catalytic activity" evidence="12">
    <location>
        <position position="325"/>
    </location>
</feature>
<dbReference type="VEuPathDB" id="FungiDB:GVI51_J04191"/>
<comment type="cofactor">
    <cofactor evidence="11">
        <name>Mg(2+)</name>
        <dbReference type="ChEBI" id="CHEBI:18420"/>
    </cofactor>
    <cofactor evidence="11">
        <name>Mn(2+)</name>
        <dbReference type="ChEBI" id="CHEBI:29035"/>
    </cofactor>
    <text evidence="11">Probably binds two magnesium or manganese ions per subunit.</text>
</comment>
<dbReference type="GO" id="GO:0016829">
    <property type="term" value="F:lyase activity"/>
    <property type="evidence" value="ECO:0007669"/>
    <property type="project" value="UniProtKB-KW"/>
</dbReference>
<evidence type="ECO:0000256" key="4">
    <source>
        <dbReference type="ARBA" id="ARBA00022723"/>
    </source>
</evidence>
<evidence type="ECO:0000256" key="13">
    <source>
        <dbReference type="PROSITE-ProRule" id="PRU01343"/>
    </source>
</evidence>
<accession>A0A0W0D2H7</accession>
<dbReference type="GO" id="GO:0003906">
    <property type="term" value="F:DNA-(apurinic or apyrimidinic site) endonuclease activity"/>
    <property type="evidence" value="ECO:0007669"/>
    <property type="project" value="EnsemblFungi"/>
</dbReference>
<dbReference type="PROSITE" id="PS51999">
    <property type="entry name" value="ZF_GRF"/>
    <property type="match status" value="1"/>
</dbReference>
<dbReference type="VEuPathDB" id="FungiDB:GWK60_J04169"/>
<dbReference type="GO" id="GO:0006284">
    <property type="term" value="P:base-excision repair"/>
    <property type="evidence" value="ECO:0007669"/>
    <property type="project" value="EnsemblFungi"/>
</dbReference>
<dbReference type="InterPro" id="IPR010666">
    <property type="entry name" value="Znf_GRF"/>
</dbReference>
<evidence type="ECO:0000256" key="3">
    <source>
        <dbReference type="ARBA" id="ARBA00013541"/>
    </source>
</evidence>
<feature type="site" description="Interaction with DNA substrate" evidence="12">
    <location>
        <position position="351"/>
    </location>
</feature>
<evidence type="ECO:0000256" key="12">
    <source>
        <dbReference type="PIRSR" id="PIRSR604808-3"/>
    </source>
</evidence>
<evidence type="ECO:0000256" key="5">
    <source>
        <dbReference type="ARBA" id="ARBA00022771"/>
    </source>
</evidence>
<evidence type="ECO:0000256" key="10">
    <source>
        <dbReference type="PIRSR" id="PIRSR604808-1"/>
    </source>
</evidence>
<feature type="binding site" evidence="11">
    <location>
        <position position="219"/>
    </location>
    <ligand>
        <name>Mg(2+)</name>
        <dbReference type="ChEBI" id="CHEBI:18420"/>
        <label>1</label>
    </ligand>
</feature>
<dbReference type="Pfam" id="PF03372">
    <property type="entry name" value="Exo_endo_phos"/>
    <property type="match status" value="1"/>
</dbReference>
<dbReference type="PROSITE" id="PS00728">
    <property type="entry name" value="AP_NUCLEASE_F1_3"/>
    <property type="match status" value="1"/>
</dbReference>
<evidence type="ECO:0000256" key="9">
    <source>
        <dbReference type="ARBA" id="ARBA00023242"/>
    </source>
</evidence>
<feature type="binding site" evidence="11">
    <location>
        <position position="221"/>
    </location>
    <ligand>
        <name>Mg(2+)</name>
        <dbReference type="ChEBI" id="CHEBI:18420"/>
        <label>1</label>
    </ligand>
</feature>
<evidence type="ECO:0000256" key="7">
    <source>
        <dbReference type="ARBA" id="ARBA00022833"/>
    </source>
</evidence>
<dbReference type="InterPro" id="IPR036691">
    <property type="entry name" value="Endo/exonu/phosph_ase_sf"/>
</dbReference>
<dbReference type="GO" id="GO:0008311">
    <property type="term" value="F:double-stranded DNA 3'-5' DNA exonuclease activity"/>
    <property type="evidence" value="ECO:0007669"/>
    <property type="project" value="EnsemblFungi"/>
</dbReference>
<dbReference type="SUPFAM" id="SSF56219">
    <property type="entry name" value="DNase I-like"/>
    <property type="match status" value="1"/>
</dbReference>
<dbReference type="InterPro" id="IPR004808">
    <property type="entry name" value="AP_endonuc_1"/>
</dbReference>
<evidence type="ECO:0000313" key="15">
    <source>
        <dbReference type="EMBL" id="KTA97275.1"/>
    </source>
</evidence>
<dbReference type="PROSITE" id="PS51435">
    <property type="entry name" value="AP_NUCLEASE_F1_4"/>
    <property type="match status" value="1"/>
</dbReference>
<dbReference type="PANTHER" id="PTHR22748">
    <property type="entry name" value="AP ENDONUCLEASE"/>
    <property type="match status" value="1"/>
</dbReference>
<feature type="binding site" evidence="11">
    <location>
        <position position="18"/>
    </location>
    <ligand>
        <name>Mg(2+)</name>
        <dbReference type="ChEBI" id="CHEBI:18420"/>
        <label>1</label>
    </ligand>
</feature>
<dbReference type="VEuPathDB" id="FungiDB:B1J91_J04356g"/>
<keyword evidence="11" id="KW-0464">Manganese</keyword>
<keyword evidence="7" id="KW-0862">Zinc</keyword>
<dbReference type="InterPro" id="IPR020848">
    <property type="entry name" value="AP_endonuclease_F1_CS"/>
</dbReference>
<keyword evidence="9" id="KW-0539">Nucleus</keyword>
<dbReference type="InterPro" id="IPR005135">
    <property type="entry name" value="Endo/exonuclease/phosphatase"/>
</dbReference>
<keyword evidence="15" id="KW-0456">Lyase</keyword>
<evidence type="ECO:0000256" key="1">
    <source>
        <dbReference type="ARBA" id="ARBA00001936"/>
    </source>
</evidence>
<dbReference type="Pfam" id="PF06839">
    <property type="entry name" value="Zn_ribbon_GRF"/>
    <property type="match status" value="1"/>
</dbReference>
<feature type="binding site" evidence="11">
    <location>
        <position position="54"/>
    </location>
    <ligand>
        <name>Mg(2+)</name>
        <dbReference type="ChEBI" id="CHEBI:18420"/>
        <label>1</label>
    </ligand>
</feature>
<keyword evidence="6" id="KW-0378">Hydrolase</keyword>
<keyword evidence="8 11" id="KW-0460">Magnesium</keyword>
<evidence type="ECO:0000256" key="8">
    <source>
        <dbReference type="ARBA" id="ARBA00022842"/>
    </source>
</evidence>
<proteinExistence type="inferred from homology"/>
<evidence type="ECO:0000313" key="17">
    <source>
        <dbReference type="Proteomes" id="UP000054886"/>
    </source>
</evidence>
<feature type="active site" description="Proton acceptor" evidence="10">
    <location>
        <position position="351"/>
    </location>
</feature>
<reference evidence="15 17" key="1">
    <citation type="submission" date="2015-10" db="EMBL/GenBank/DDBJ databases">
        <title>Draft genomes sequences of Candida glabrata isolates 1A, 1B, 2A, 2B, 3A and 3B.</title>
        <authorList>
            <person name="Haavelsrud O.E."/>
            <person name="Gaustad P."/>
        </authorList>
    </citation>
    <scope>NUCLEOTIDE SEQUENCE [LARGE SCALE GENOMIC DNA]</scope>
    <source>
        <strain evidence="15">910700640</strain>
    </source>
</reference>
<dbReference type="AlphaFoldDB" id="A0A0W0D2H7"/>
<dbReference type="GO" id="GO:0008270">
    <property type="term" value="F:zinc ion binding"/>
    <property type="evidence" value="ECO:0007669"/>
    <property type="project" value="UniProtKB-KW"/>
</dbReference>
<organism evidence="15 17">
    <name type="scientific">Candida glabrata</name>
    <name type="common">Yeast</name>
    <name type="synonym">Torulopsis glabrata</name>
    <dbReference type="NCBI Taxonomy" id="5478"/>
    <lineage>
        <taxon>Eukaryota</taxon>
        <taxon>Fungi</taxon>
        <taxon>Dikarya</taxon>
        <taxon>Ascomycota</taxon>
        <taxon>Saccharomycotina</taxon>
        <taxon>Saccharomycetes</taxon>
        <taxon>Saccharomycetales</taxon>
        <taxon>Saccharomycetaceae</taxon>
        <taxon>Nakaseomyces</taxon>
    </lineage>
</organism>